<evidence type="ECO:0000256" key="4">
    <source>
        <dbReference type="ARBA" id="ARBA00022989"/>
    </source>
</evidence>
<dbReference type="GO" id="GO:0000139">
    <property type="term" value="C:Golgi membrane"/>
    <property type="evidence" value="ECO:0007669"/>
    <property type="project" value="TreeGrafter"/>
</dbReference>
<evidence type="ECO:0000259" key="8">
    <source>
        <dbReference type="PROSITE" id="PS51328"/>
    </source>
</evidence>
<dbReference type="PANTHER" id="PTHR12223">
    <property type="entry name" value="VESICULAR MANNOSE-BINDING LECTIN"/>
    <property type="match status" value="1"/>
</dbReference>
<dbReference type="GO" id="GO:0030134">
    <property type="term" value="C:COPII-coated ER to Golgi transport vesicle"/>
    <property type="evidence" value="ECO:0007669"/>
    <property type="project" value="TreeGrafter"/>
</dbReference>
<dbReference type="Proteomes" id="UP000006310">
    <property type="component" value="Chromosome 5"/>
</dbReference>
<dbReference type="RefSeq" id="XP_022464804.1">
    <property type="nucleotide sequence ID" value="XM_022608293.1"/>
</dbReference>
<dbReference type="OrthoDB" id="10265193at2759"/>
<dbReference type="PANTHER" id="PTHR12223:SF28">
    <property type="entry name" value="LECTIN, MANNOSE BINDING 1 LIKE"/>
    <property type="match status" value="1"/>
</dbReference>
<keyword evidence="2 6" id="KW-0812">Transmembrane</keyword>
<dbReference type="EMBL" id="HE978318">
    <property type="protein sequence ID" value="CCK70558.1"/>
    <property type="molecule type" value="Genomic_DNA"/>
</dbReference>
<evidence type="ECO:0000256" key="6">
    <source>
        <dbReference type="SAM" id="Phobius"/>
    </source>
</evidence>
<dbReference type="SUPFAM" id="SSF49899">
    <property type="entry name" value="Concanavalin A-like lectins/glucanases"/>
    <property type="match status" value="1"/>
</dbReference>
<dbReference type="Pfam" id="PF03388">
    <property type="entry name" value="Lectin_leg-like"/>
    <property type="match status" value="1"/>
</dbReference>
<evidence type="ECO:0000256" key="1">
    <source>
        <dbReference type="ARBA" id="ARBA00004479"/>
    </source>
</evidence>
<evidence type="ECO:0000313" key="9">
    <source>
        <dbReference type="EMBL" id="CCK70558.1"/>
    </source>
</evidence>
<dbReference type="AlphaFoldDB" id="J7RLZ0"/>
<reference evidence="10" key="2">
    <citation type="submission" date="2012-08" db="EMBL/GenBank/DDBJ databases">
        <title>Genome sequence of Kazachstania naganishii.</title>
        <authorList>
            <person name="Gordon J.L."/>
            <person name="Armisen D."/>
            <person name="Proux-Wera E."/>
            <person name="OhEigeartaigh S.S."/>
            <person name="Byrne K.P."/>
            <person name="Wolfe K.H."/>
        </authorList>
    </citation>
    <scope>NUCLEOTIDE SEQUENCE [LARGE SCALE GENOMIC DNA]</scope>
    <source>
        <strain evidence="10">ATCC MYA-139 / BCRC 22969 / CBS 8797 / CCRC 22969 / KCTC 17520 / NBRC 10181 / NCYC 3082</strain>
    </source>
</reference>
<evidence type="ECO:0000256" key="7">
    <source>
        <dbReference type="SAM" id="SignalP"/>
    </source>
</evidence>
<dbReference type="STRING" id="1071383.J7RLZ0"/>
<evidence type="ECO:0000256" key="5">
    <source>
        <dbReference type="ARBA" id="ARBA00023136"/>
    </source>
</evidence>
<dbReference type="HOGENOM" id="CLU_050572_0_0_1"/>
<feature type="signal peptide" evidence="7">
    <location>
        <begin position="1"/>
        <end position="19"/>
    </location>
</feature>
<dbReference type="CDD" id="cd06903">
    <property type="entry name" value="lectin_EMP46_EMP47"/>
    <property type="match status" value="1"/>
</dbReference>
<dbReference type="KEGG" id="kng:KNAG_0E02990"/>
<gene>
    <name evidence="9" type="primary">KNAG0E02990</name>
    <name evidence="9" type="ordered locus">KNAG_0E02990</name>
</gene>
<organism evidence="9 10">
    <name type="scientific">Huiozyma naganishii (strain ATCC MYA-139 / BCRC 22969 / CBS 8797 / KCTC 17520 / NBRC 10181 / NCYC 3082 / Yp74L-3)</name>
    <name type="common">Yeast</name>
    <name type="synonym">Kazachstania naganishii</name>
    <dbReference type="NCBI Taxonomy" id="1071383"/>
    <lineage>
        <taxon>Eukaryota</taxon>
        <taxon>Fungi</taxon>
        <taxon>Dikarya</taxon>
        <taxon>Ascomycota</taxon>
        <taxon>Saccharomycotina</taxon>
        <taxon>Saccharomycetes</taxon>
        <taxon>Saccharomycetales</taxon>
        <taxon>Saccharomycetaceae</taxon>
        <taxon>Huiozyma</taxon>
    </lineage>
</organism>
<dbReference type="GO" id="GO:0005789">
    <property type="term" value="C:endoplasmic reticulum membrane"/>
    <property type="evidence" value="ECO:0007669"/>
    <property type="project" value="TreeGrafter"/>
</dbReference>
<proteinExistence type="predicted"/>
<keyword evidence="4 6" id="KW-1133">Transmembrane helix</keyword>
<reference evidence="9 10" key="1">
    <citation type="journal article" date="2011" name="Proc. Natl. Acad. Sci. U.S.A.">
        <title>Evolutionary erosion of yeast sex chromosomes by mating-type switching accidents.</title>
        <authorList>
            <person name="Gordon J.L."/>
            <person name="Armisen D."/>
            <person name="Proux-Wera E."/>
            <person name="Oheigeartaigh S.S."/>
            <person name="Byrne K.P."/>
            <person name="Wolfe K.H."/>
        </authorList>
    </citation>
    <scope>NUCLEOTIDE SEQUENCE [LARGE SCALE GENOMIC DNA]</scope>
    <source>
        <strain evidence="10">ATCC MYA-139 / BCRC 22969 / CBS 8797 / CCRC 22969 / KCTC 17520 / NBRC 10181 / NCYC 3082</strain>
    </source>
</reference>
<evidence type="ECO:0000313" key="10">
    <source>
        <dbReference type="Proteomes" id="UP000006310"/>
    </source>
</evidence>
<feature type="transmembrane region" description="Helical" evidence="6">
    <location>
        <begin position="402"/>
        <end position="421"/>
    </location>
</feature>
<sequence length="433" mass="48763">MLLLKAVFAALCTFGSVTAHSPETSAHAKGEKPLAEYSLPDLISAGDKIPSNWDVKDRAVLKEGRFILTPEKKSKGSLWLKPEYNLKDSGSFTVEWTFRSLGFSGKSNGGLAFWMVLPTDVNDQALFNGPSKFNGLQLLVDDNSVLSQSIHAQVSDGSQIWNSDSIHDHSFASCLMGYQDSSVPLSLRLTYDSADDHLLKLQVDNRVCFQTRKINLANTLNSVKFGVSASNENTPEAFEVLQMHFYNYVTQDSLIPNVNSMGQPKMLTKVVDEKTGTEKIMDKDELEAQNTKITNYELYKKMNRLEGKILANDINTLDEKVAQIMKIQEQLIHQLDQLSTAVQGRQDNSGKPNDKEQFKDFLSMDKKLEALLDEQAKIRENTRQAGINQHSGPQMDEIMRKLVIWMIPLIIIMLVMAYYTFKIKQEIAKTKLL</sequence>
<dbReference type="GO" id="GO:0005793">
    <property type="term" value="C:endoplasmic reticulum-Golgi intermediate compartment"/>
    <property type="evidence" value="ECO:0007669"/>
    <property type="project" value="TreeGrafter"/>
</dbReference>
<dbReference type="GO" id="GO:0006888">
    <property type="term" value="P:endoplasmic reticulum to Golgi vesicle-mediated transport"/>
    <property type="evidence" value="ECO:0007669"/>
    <property type="project" value="TreeGrafter"/>
</dbReference>
<feature type="chain" id="PRO_5003796099" description="L-type lectin-like domain-containing protein" evidence="7">
    <location>
        <begin position="20"/>
        <end position="433"/>
    </location>
</feature>
<dbReference type="InterPro" id="IPR013320">
    <property type="entry name" value="ConA-like_dom_sf"/>
</dbReference>
<dbReference type="GeneID" id="34526258"/>
<dbReference type="eggNOG" id="ENOG502QR1C">
    <property type="taxonomic scope" value="Eukaryota"/>
</dbReference>
<keyword evidence="5 6" id="KW-0472">Membrane</keyword>
<keyword evidence="10" id="KW-1185">Reference proteome</keyword>
<dbReference type="OMA" id="VMAYYTF"/>
<dbReference type="InterPro" id="IPR005052">
    <property type="entry name" value="Lectin_leg"/>
</dbReference>
<dbReference type="Gene3D" id="2.60.120.200">
    <property type="match status" value="1"/>
</dbReference>
<feature type="domain" description="L-type lectin-like" evidence="8">
    <location>
        <begin position="29"/>
        <end position="248"/>
    </location>
</feature>
<evidence type="ECO:0000256" key="3">
    <source>
        <dbReference type="ARBA" id="ARBA00022729"/>
    </source>
</evidence>
<accession>J7RLZ0</accession>
<dbReference type="PROSITE" id="PS51328">
    <property type="entry name" value="L_LECTIN_LIKE"/>
    <property type="match status" value="1"/>
</dbReference>
<dbReference type="InterPro" id="IPR051136">
    <property type="entry name" value="Intracellular_Lectin-GPT"/>
</dbReference>
<keyword evidence="3 7" id="KW-0732">Signal</keyword>
<dbReference type="GO" id="GO:0005537">
    <property type="term" value="F:D-mannose binding"/>
    <property type="evidence" value="ECO:0007669"/>
    <property type="project" value="TreeGrafter"/>
</dbReference>
<evidence type="ECO:0000256" key="2">
    <source>
        <dbReference type="ARBA" id="ARBA00022692"/>
    </source>
</evidence>
<dbReference type="InterPro" id="IPR035661">
    <property type="entry name" value="EMP46/EMP47_N"/>
</dbReference>
<comment type="subcellular location">
    <subcellularLocation>
        <location evidence="1">Membrane</location>
        <topology evidence="1">Single-pass type I membrane protein</topology>
    </subcellularLocation>
</comment>
<protein>
    <recommendedName>
        <fullName evidence="8">L-type lectin-like domain-containing protein</fullName>
    </recommendedName>
</protein>
<name>J7RLZ0_HUIN7</name>